<organism evidence="2 3">
    <name type="scientific">Spirosoma rhododendri</name>
    <dbReference type="NCBI Taxonomy" id="2728024"/>
    <lineage>
        <taxon>Bacteria</taxon>
        <taxon>Pseudomonadati</taxon>
        <taxon>Bacteroidota</taxon>
        <taxon>Cytophagia</taxon>
        <taxon>Cytophagales</taxon>
        <taxon>Cytophagaceae</taxon>
        <taxon>Spirosoma</taxon>
    </lineage>
</organism>
<evidence type="ECO:0000313" key="2">
    <source>
        <dbReference type="EMBL" id="QJD81226.1"/>
    </source>
</evidence>
<feature type="transmembrane region" description="Helical" evidence="1">
    <location>
        <begin position="269"/>
        <end position="288"/>
    </location>
</feature>
<gene>
    <name evidence="2" type="ORF">HH216_02560</name>
</gene>
<evidence type="ECO:0000313" key="3">
    <source>
        <dbReference type="Proteomes" id="UP000501128"/>
    </source>
</evidence>
<dbReference type="AlphaFoldDB" id="A0A7L5DS23"/>
<dbReference type="Pfam" id="PF26314">
    <property type="entry name" value="MptA_B_family"/>
    <property type="match status" value="1"/>
</dbReference>
<feature type="transmembrane region" description="Helical" evidence="1">
    <location>
        <begin position="329"/>
        <end position="350"/>
    </location>
</feature>
<evidence type="ECO:0000256" key="1">
    <source>
        <dbReference type="SAM" id="Phobius"/>
    </source>
</evidence>
<dbReference type="EMBL" id="CP051677">
    <property type="protein sequence ID" value="QJD81226.1"/>
    <property type="molecule type" value="Genomic_DNA"/>
</dbReference>
<feature type="transmembrane region" description="Helical" evidence="1">
    <location>
        <begin position="67"/>
        <end position="86"/>
    </location>
</feature>
<feature type="transmembrane region" description="Helical" evidence="1">
    <location>
        <begin position="6"/>
        <end position="22"/>
    </location>
</feature>
<feature type="transmembrane region" description="Helical" evidence="1">
    <location>
        <begin position="237"/>
        <end position="257"/>
    </location>
</feature>
<keyword evidence="1" id="KW-1133">Transmembrane helix</keyword>
<feature type="transmembrane region" description="Helical" evidence="1">
    <location>
        <begin position="396"/>
        <end position="415"/>
    </location>
</feature>
<dbReference type="KEGG" id="srho:HH216_02560"/>
<keyword evidence="1" id="KW-0812">Transmembrane</keyword>
<sequence>MITPFRVGWLVLSLWLFMLLGYGVARPQFTLLMTLSALLFWGYSRIAQPLWFDTPATHDATVKPDRFLFGAAILFRLALLVMTPNLSDDYARFLWDGHLVANGYNPYEYLPSQFLGTSMAASAGLTDALFQRLNSPDYFSVYPPLTQVLFGVAAGLFPGDGLGAIVALRVPILLAEFGTLWLLVRLLRRFGMNPNRALLYGLNPLVILELTGNLHFEAVMIFFVLLAVWLFTQQRRIAASVVLALGIATKLLPLLLFPLLIRRLGWKRGLAYASLIGGLIALLFTPFLSVNLLHNIMDSLNLYFQKFEFNASVYYLIRTVGYWLKGYNIIGQFSTTLRLLIILSVVYIAVRTPNRSSAVTLAISVLLTLTIYWLLSTTVHPWYISSLLIPALFTRFRYPFVWSALIVVSYATYQTQPYQEHLWLTALEYAVVVGYGMLEWKRVIVNQPVRA</sequence>
<keyword evidence="3" id="KW-1185">Reference proteome</keyword>
<feature type="transmembrane region" description="Helical" evidence="1">
    <location>
        <begin position="205"/>
        <end position="231"/>
    </location>
</feature>
<protein>
    <submittedName>
        <fullName evidence="2">DUF2029 domain-containing protein</fullName>
    </submittedName>
</protein>
<dbReference type="Proteomes" id="UP000501128">
    <property type="component" value="Chromosome"/>
</dbReference>
<proteinExistence type="predicted"/>
<keyword evidence="1" id="KW-0472">Membrane</keyword>
<accession>A0A7L5DS23</accession>
<feature type="transmembrane region" description="Helical" evidence="1">
    <location>
        <begin position="356"/>
        <end position="375"/>
    </location>
</feature>
<feature type="transmembrane region" description="Helical" evidence="1">
    <location>
        <begin position="29"/>
        <end position="47"/>
    </location>
</feature>
<name>A0A7L5DS23_9BACT</name>
<reference evidence="2 3" key="1">
    <citation type="submission" date="2020-04" db="EMBL/GenBank/DDBJ databases">
        <title>Genome sequencing of novel species.</title>
        <authorList>
            <person name="Heo J."/>
            <person name="Kim S.-J."/>
            <person name="Kim J.-S."/>
            <person name="Hong S.-B."/>
            <person name="Kwon S.-W."/>
        </authorList>
    </citation>
    <scope>NUCLEOTIDE SEQUENCE [LARGE SCALE GENOMIC DNA]</scope>
    <source>
        <strain evidence="2 3">CJU-R4</strain>
    </source>
</reference>
<feature type="transmembrane region" description="Helical" evidence="1">
    <location>
        <begin position="163"/>
        <end position="184"/>
    </location>
</feature>